<dbReference type="HOGENOM" id="CLU_1373317_0_0_1"/>
<sequence length="199" mass="23595">MKFTRKEVYKMWRFVNKKIRVLSGRPQKKKFESSWADWKQFTGKMGLERSSNSYKRKFSQLEIFKAPFSKRTRLELYYALDAPIPPDFHHLVVRNYSLKLDSEGRLKECDSEKWAEISQSDDEESSSDNEISDPDEEIQKTKDTLSQLSLILKLMKYSKKVATVQLEDRDDGIPYIENYYYNDGSVFRDGWSDLLLIEE</sequence>
<reference evidence="3 4" key="1">
    <citation type="journal article" date="2003" name="PLoS Biol.">
        <title>The genome sequence of Caenorhabditis briggsae: a platform for comparative genomics.</title>
        <authorList>
            <person name="Stein L.D."/>
            <person name="Bao Z."/>
            <person name="Blasiar D."/>
            <person name="Blumenthal T."/>
            <person name="Brent M.R."/>
            <person name="Chen N."/>
            <person name="Chinwalla A."/>
            <person name="Clarke L."/>
            <person name="Clee C."/>
            <person name="Coghlan A."/>
            <person name="Coulson A."/>
            <person name="D'Eustachio P."/>
            <person name="Fitch D.H."/>
            <person name="Fulton L.A."/>
            <person name="Fulton R.E."/>
            <person name="Griffiths-Jones S."/>
            <person name="Harris T.W."/>
            <person name="Hillier L.W."/>
            <person name="Kamath R."/>
            <person name="Kuwabara P.E."/>
            <person name="Mardis E.R."/>
            <person name="Marra M.A."/>
            <person name="Miner T.L."/>
            <person name="Minx P."/>
            <person name="Mullikin J.C."/>
            <person name="Plumb R.W."/>
            <person name="Rogers J."/>
            <person name="Schein J.E."/>
            <person name="Sohrmann M."/>
            <person name="Spieth J."/>
            <person name="Stajich J.E."/>
            <person name="Wei C."/>
            <person name="Willey D."/>
            <person name="Wilson R.K."/>
            <person name="Durbin R."/>
            <person name="Waterston R.H."/>
        </authorList>
    </citation>
    <scope>NUCLEOTIDE SEQUENCE [LARGE SCALE GENOMIC DNA]</scope>
    <source>
        <strain evidence="3 4">AF16</strain>
    </source>
</reference>
<feature type="compositionally biased region" description="Acidic residues" evidence="1">
    <location>
        <begin position="119"/>
        <end position="136"/>
    </location>
</feature>
<protein>
    <submittedName>
        <fullName evidence="3">Protein CBG26868</fullName>
    </submittedName>
</protein>
<evidence type="ECO:0000313" key="3">
    <source>
        <dbReference type="EMBL" id="CAR99598.1"/>
    </source>
</evidence>
<dbReference type="KEGG" id="cbr:CBG_26868"/>
<reference evidence="3 4" key="2">
    <citation type="journal article" date="2011" name="PLoS Genet.">
        <title>Caenorhabditis briggsae recombinant inbred line genotypes reveal inter-strain incompatibility and the evolution of recombination.</title>
        <authorList>
            <person name="Ross J.A."/>
            <person name="Koboldt D.C."/>
            <person name="Staisch J.E."/>
            <person name="Chamberlin H.M."/>
            <person name="Gupta B.P."/>
            <person name="Miller R.D."/>
            <person name="Baird S.E."/>
            <person name="Haag E.S."/>
        </authorList>
    </citation>
    <scope>NUCLEOTIDE SEQUENCE [LARGE SCALE GENOMIC DNA]</scope>
    <source>
        <strain evidence="3 4">AF16</strain>
    </source>
</reference>
<gene>
    <name evidence="3" type="ORF">CBG26868</name>
    <name evidence="3" type="ORF">CBG_26868</name>
</gene>
<dbReference type="EMBL" id="HE600908">
    <property type="protein sequence ID" value="CAR99598.1"/>
    <property type="molecule type" value="Genomic_DNA"/>
</dbReference>
<feature type="domain" description="SPK" evidence="2">
    <location>
        <begin position="38"/>
        <end position="107"/>
    </location>
</feature>
<dbReference type="Pfam" id="PF04435">
    <property type="entry name" value="SPK"/>
    <property type="match status" value="1"/>
</dbReference>
<name>B6II68_CAEBR</name>
<dbReference type="AlphaFoldDB" id="B6II68"/>
<dbReference type="InParanoid" id="B6II68"/>
<accession>B6II68</accession>
<proteinExistence type="predicted"/>
<dbReference type="GeneID" id="68918332"/>
<dbReference type="RefSeq" id="XP_045099161.1">
    <property type="nucleotide sequence ID" value="XM_045236495.1"/>
</dbReference>
<keyword evidence="4" id="KW-1185">Reference proteome</keyword>
<evidence type="ECO:0000256" key="1">
    <source>
        <dbReference type="SAM" id="MobiDB-lite"/>
    </source>
</evidence>
<dbReference type="CTD" id="68918332"/>
<evidence type="ECO:0000313" key="4">
    <source>
        <dbReference type="Proteomes" id="UP000008549"/>
    </source>
</evidence>
<dbReference type="Proteomes" id="UP000008549">
    <property type="component" value="Unassembled WGS sequence"/>
</dbReference>
<organism evidence="3 4">
    <name type="scientific">Caenorhabditis briggsae</name>
    <dbReference type="NCBI Taxonomy" id="6238"/>
    <lineage>
        <taxon>Eukaryota</taxon>
        <taxon>Metazoa</taxon>
        <taxon>Ecdysozoa</taxon>
        <taxon>Nematoda</taxon>
        <taxon>Chromadorea</taxon>
        <taxon>Rhabditida</taxon>
        <taxon>Rhabditina</taxon>
        <taxon>Rhabditomorpha</taxon>
        <taxon>Rhabditoidea</taxon>
        <taxon>Rhabditidae</taxon>
        <taxon>Peloderinae</taxon>
        <taxon>Caenorhabditis</taxon>
    </lineage>
</organism>
<dbReference type="InterPro" id="IPR006570">
    <property type="entry name" value="SPK_dom"/>
</dbReference>
<feature type="region of interest" description="Disordered" evidence="1">
    <location>
        <begin position="116"/>
        <end position="140"/>
    </location>
</feature>
<evidence type="ECO:0000259" key="2">
    <source>
        <dbReference type="Pfam" id="PF04435"/>
    </source>
</evidence>